<evidence type="ECO:0000313" key="2">
    <source>
        <dbReference type="Proteomes" id="UP000669317"/>
    </source>
</evidence>
<dbReference type="Proteomes" id="UP000669317">
    <property type="component" value="Unassembled WGS sequence"/>
</dbReference>
<sequence>MDIEYDPEREAVAAMKLAADANGAERQRWINAALAWIELTRLRAPFGREPREETA</sequence>
<keyword evidence="2" id="KW-1185">Reference proteome</keyword>
<dbReference type="EMBL" id="JAGIKT010000038">
    <property type="protein sequence ID" value="MBP0112807.1"/>
    <property type="molecule type" value="Genomic_DNA"/>
</dbReference>
<gene>
    <name evidence="1" type="ORF">JWS04_17290</name>
</gene>
<reference evidence="1 2" key="1">
    <citation type="submission" date="2021-03" db="EMBL/GenBank/DDBJ databases">
        <title>Genome Sequence of Bradyrhizobium vignae strain ISRA400.</title>
        <authorList>
            <person name="Tisa L.S."/>
            <person name="Svistoonoff S."/>
            <person name="Hocher V."/>
            <person name="Fall S."/>
            <person name="Zaiya A."/>
            <person name="Naing D."/>
            <person name="Niang N."/>
            <person name="Diouf A."/>
            <person name="Dasylva M.C."/>
            <person name="Toure O."/>
            <person name="Gueye M."/>
            <person name="Gully D."/>
            <person name="Tisseyre P."/>
            <person name="Simpson S."/>
            <person name="Morris K."/>
            <person name="Thomas W.K."/>
        </authorList>
    </citation>
    <scope>NUCLEOTIDE SEQUENCE [LARGE SCALE GENOMIC DNA]</scope>
    <source>
        <strain evidence="1 2">ISRA400</strain>
    </source>
</reference>
<accession>A0ABS3ZXC5</accession>
<evidence type="ECO:0000313" key="1">
    <source>
        <dbReference type="EMBL" id="MBP0112807.1"/>
    </source>
</evidence>
<evidence type="ECO:0008006" key="3">
    <source>
        <dbReference type="Google" id="ProtNLM"/>
    </source>
</evidence>
<dbReference type="RefSeq" id="WP_209295394.1">
    <property type="nucleotide sequence ID" value="NZ_JAGIKT010000038.1"/>
</dbReference>
<proteinExistence type="predicted"/>
<protein>
    <recommendedName>
        <fullName evidence="3">PH domain-containing protein</fullName>
    </recommendedName>
</protein>
<comment type="caution">
    <text evidence="1">The sequence shown here is derived from an EMBL/GenBank/DDBJ whole genome shotgun (WGS) entry which is preliminary data.</text>
</comment>
<organism evidence="1 2">
    <name type="scientific">Bradyrhizobium vignae</name>
    <dbReference type="NCBI Taxonomy" id="1549949"/>
    <lineage>
        <taxon>Bacteria</taxon>
        <taxon>Pseudomonadati</taxon>
        <taxon>Pseudomonadota</taxon>
        <taxon>Alphaproteobacteria</taxon>
        <taxon>Hyphomicrobiales</taxon>
        <taxon>Nitrobacteraceae</taxon>
        <taxon>Bradyrhizobium</taxon>
    </lineage>
</organism>
<name>A0ABS3ZXC5_9BRAD</name>